<feature type="domain" description="ERCC4" evidence="2">
    <location>
        <begin position="6"/>
        <end position="96"/>
    </location>
</feature>
<reference evidence="3" key="1">
    <citation type="journal article" date="2020" name="Nature">
        <title>Giant virus diversity and host interactions through global metagenomics.</title>
        <authorList>
            <person name="Schulz F."/>
            <person name="Roux S."/>
            <person name="Paez-Espino D."/>
            <person name="Jungbluth S."/>
            <person name="Walsh D.A."/>
            <person name="Denef V.J."/>
            <person name="McMahon K.D."/>
            <person name="Konstantinidis K.T."/>
            <person name="Eloe-Fadrosh E.A."/>
            <person name="Kyrpides N.C."/>
            <person name="Woyke T."/>
        </authorList>
    </citation>
    <scope>NUCLEOTIDE SEQUENCE</scope>
    <source>
        <strain evidence="3">GVMAG-M-3300027769-26</strain>
    </source>
</reference>
<dbReference type="InterPro" id="IPR033309">
    <property type="entry name" value="Mus81"/>
</dbReference>
<dbReference type="AlphaFoldDB" id="A0A6C0LE97"/>
<dbReference type="EMBL" id="MN740459">
    <property type="protein sequence ID" value="QHU27562.1"/>
    <property type="molecule type" value="Genomic_DNA"/>
</dbReference>
<dbReference type="SMART" id="SM00891">
    <property type="entry name" value="ERCC4"/>
    <property type="match status" value="1"/>
</dbReference>
<proteinExistence type="predicted"/>
<evidence type="ECO:0000256" key="1">
    <source>
        <dbReference type="ARBA" id="ARBA00022801"/>
    </source>
</evidence>
<name>A0A6C0LE97_9ZZZZ</name>
<dbReference type="PANTHER" id="PTHR13451:SF0">
    <property type="entry name" value="CROSSOVER JUNCTION ENDONUCLEASE MUS81"/>
    <property type="match status" value="1"/>
</dbReference>
<dbReference type="PANTHER" id="PTHR13451">
    <property type="entry name" value="CLASS II CROSSOVER JUNCTION ENDONUCLEASE MUS81"/>
    <property type="match status" value="1"/>
</dbReference>
<protein>
    <recommendedName>
        <fullName evidence="2">ERCC4 domain-containing protein</fullName>
    </recommendedName>
</protein>
<dbReference type="GO" id="GO:0005634">
    <property type="term" value="C:nucleus"/>
    <property type="evidence" value="ECO:0007669"/>
    <property type="project" value="TreeGrafter"/>
</dbReference>
<dbReference type="InterPro" id="IPR006166">
    <property type="entry name" value="ERCC4_domain"/>
</dbReference>
<dbReference type="InterPro" id="IPR011335">
    <property type="entry name" value="Restrct_endonuc-II-like"/>
</dbReference>
<dbReference type="GO" id="GO:0048476">
    <property type="term" value="C:Holliday junction resolvase complex"/>
    <property type="evidence" value="ECO:0007669"/>
    <property type="project" value="TreeGrafter"/>
</dbReference>
<organism evidence="3">
    <name type="scientific">viral metagenome</name>
    <dbReference type="NCBI Taxonomy" id="1070528"/>
    <lineage>
        <taxon>unclassified sequences</taxon>
        <taxon>metagenomes</taxon>
        <taxon>organismal metagenomes</taxon>
    </lineage>
</organism>
<dbReference type="GO" id="GO:0000712">
    <property type="term" value="P:resolution of meiotic recombination intermediates"/>
    <property type="evidence" value="ECO:0007669"/>
    <property type="project" value="TreeGrafter"/>
</dbReference>
<dbReference type="GO" id="GO:0003677">
    <property type="term" value="F:DNA binding"/>
    <property type="evidence" value="ECO:0007669"/>
    <property type="project" value="InterPro"/>
</dbReference>
<sequence>MDNKLTIIIDIREDTLYNDIFDRDLDIYKDKIDITKAPLDIGDVHIKYNDILYIFERKTVKDLISSIHDGRYREQKARMLSIYNTIQLSYIIEEDDVISSKIYSNKSVIQGAYINTMFRDNIRVLFTKKIGETATLLLSIAVKIIENPKKFISVNARAENGAGETCYTDYIKLKKKENR</sequence>
<dbReference type="GO" id="GO:0048257">
    <property type="term" value="F:3'-flap endonuclease activity"/>
    <property type="evidence" value="ECO:0007669"/>
    <property type="project" value="TreeGrafter"/>
</dbReference>
<dbReference type="SUPFAM" id="SSF52980">
    <property type="entry name" value="Restriction endonuclease-like"/>
    <property type="match status" value="1"/>
</dbReference>
<accession>A0A6C0LE97</accession>
<dbReference type="Gene3D" id="3.40.50.10130">
    <property type="match status" value="1"/>
</dbReference>
<dbReference type="GO" id="GO:0006308">
    <property type="term" value="P:DNA catabolic process"/>
    <property type="evidence" value="ECO:0007669"/>
    <property type="project" value="InterPro"/>
</dbReference>
<evidence type="ECO:0000313" key="3">
    <source>
        <dbReference type="EMBL" id="QHU27562.1"/>
    </source>
</evidence>
<dbReference type="GO" id="GO:0031573">
    <property type="term" value="P:mitotic intra-S DNA damage checkpoint signaling"/>
    <property type="evidence" value="ECO:0007669"/>
    <property type="project" value="TreeGrafter"/>
</dbReference>
<dbReference type="GO" id="GO:0000727">
    <property type="term" value="P:double-strand break repair via break-induced replication"/>
    <property type="evidence" value="ECO:0007669"/>
    <property type="project" value="TreeGrafter"/>
</dbReference>
<evidence type="ECO:0000259" key="2">
    <source>
        <dbReference type="SMART" id="SM00891"/>
    </source>
</evidence>
<dbReference type="Pfam" id="PF02732">
    <property type="entry name" value="ERCC4"/>
    <property type="match status" value="1"/>
</dbReference>
<dbReference type="GO" id="GO:0008821">
    <property type="term" value="F:crossover junction DNA endonuclease activity"/>
    <property type="evidence" value="ECO:0007669"/>
    <property type="project" value="InterPro"/>
</dbReference>
<keyword evidence="1" id="KW-0378">Hydrolase</keyword>